<dbReference type="Pfam" id="PF13411">
    <property type="entry name" value="MerR_1"/>
    <property type="match status" value="1"/>
</dbReference>
<accession>A0A971ICH5</accession>
<feature type="domain" description="HTH merR-type" evidence="2">
    <location>
        <begin position="1"/>
        <end position="68"/>
    </location>
</feature>
<evidence type="ECO:0000313" key="3">
    <source>
        <dbReference type="EMBL" id="NLT79208.1"/>
    </source>
</evidence>
<dbReference type="AlphaFoldDB" id="A0A971ICH5"/>
<protein>
    <submittedName>
        <fullName evidence="3">MerR family transcriptional regulator</fullName>
    </submittedName>
</protein>
<evidence type="ECO:0000259" key="2">
    <source>
        <dbReference type="PROSITE" id="PS50937"/>
    </source>
</evidence>
<dbReference type="GO" id="GO:0003700">
    <property type="term" value="F:DNA-binding transcription factor activity"/>
    <property type="evidence" value="ECO:0007669"/>
    <property type="project" value="InterPro"/>
</dbReference>
<reference evidence="3" key="1">
    <citation type="journal article" date="2020" name="Biotechnol. Biofuels">
        <title>New insights from the biogas microbiome by comprehensive genome-resolved metagenomics of nearly 1600 species originating from multiple anaerobic digesters.</title>
        <authorList>
            <person name="Campanaro S."/>
            <person name="Treu L."/>
            <person name="Rodriguez-R L.M."/>
            <person name="Kovalovszki A."/>
            <person name="Ziels R.M."/>
            <person name="Maus I."/>
            <person name="Zhu X."/>
            <person name="Kougias P.G."/>
            <person name="Basile A."/>
            <person name="Luo G."/>
            <person name="Schluter A."/>
            <person name="Konstantinidis K.T."/>
            <person name="Angelidaki I."/>
        </authorList>
    </citation>
    <scope>NUCLEOTIDE SEQUENCE</scope>
    <source>
        <strain evidence="3">AS01afH2WH_6</strain>
    </source>
</reference>
<reference evidence="3" key="2">
    <citation type="submission" date="2020-01" db="EMBL/GenBank/DDBJ databases">
        <authorList>
            <person name="Campanaro S."/>
        </authorList>
    </citation>
    <scope>NUCLEOTIDE SEQUENCE</scope>
    <source>
        <strain evidence="3">AS01afH2WH_6</strain>
    </source>
</reference>
<comment type="caution">
    <text evidence="3">The sequence shown here is derived from an EMBL/GenBank/DDBJ whole genome shotgun (WGS) entry which is preliminary data.</text>
</comment>
<name>A0A971ICH5_9BIFI</name>
<dbReference type="EMBL" id="JAAXZR010000012">
    <property type="protein sequence ID" value="NLT79208.1"/>
    <property type="molecule type" value="Genomic_DNA"/>
</dbReference>
<evidence type="ECO:0000313" key="4">
    <source>
        <dbReference type="Proteomes" id="UP000767327"/>
    </source>
</evidence>
<dbReference type="RefSeq" id="WP_273172901.1">
    <property type="nucleotide sequence ID" value="NZ_JAAXZR010000012.1"/>
</dbReference>
<dbReference type="PANTHER" id="PTHR30204">
    <property type="entry name" value="REDOX-CYCLING DRUG-SENSING TRANSCRIPTIONAL ACTIVATOR SOXR"/>
    <property type="match status" value="1"/>
</dbReference>
<dbReference type="InterPro" id="IPR047057">
    <property type="entry name" value="MerR_fam"/>
</dbReference>
<gene>
    <name evidence="3" type="ORF">GXW98_02835</name>
</gene>
<dbReference type="SMART" id="SM00422">
    <property type="entry name" value="HTH_MERR"/>
    <property type="match status" value="1"/>
</dbReference>
<evidence type="ECO:0000256" key="1">
    <source>
        <dbReference type="ARBA" id="ARBA00023125"/>
    </source>
</evidence>
<keyword evidence="1" id="KW-0238">DNA-binding</keyword>
<dbReference type="InterPro" id="IPR000551">
    <property type="entry name" value="MerR-type_HTH_dom"/>
</dbReference>
<dbReference type="InterPro" id="IPR009061">
    <property type="entry name" value="DNA-bd_dom_put_sf"/>
</dbReference>
<proteinExistence type="predicted"/>
<dbReference type="Gene3D" id="1.10.1660.10">
    <property type="match status" value="1"/>
</dbReference>
<dbReference type="PROSITE" id="PS50937">
    <property type="entry name" value="HTH_MERR_2"/>
    <property type="match status" value="1"/>
</dbReference>
<sequence>MRIGEFARLTGLTTRQLRYWSVNHLLAPSRSPSGYREYSAADARIAARIEGLLAAGLTIRQIQGLSSCLNYESGVCQRERAELKAKTKDIERRIAQLEDAAALIAEVLRDAPIIQPASGTDATDGRGLGDAARS</sequence>
<organism evidence="3 4">
    <name type="scientific">Bifidobacterium crudilactis</name>
    <dbReference type="NCBI Taxonomy" id="327277"/>
    <lineage>
        <taxon>Bacteria</taxon>
        <taxon>Bacillati</taxon>
        <taxon>Actinomycetota</taxon>
        <taxon>Actinomycetes</taxon>
        <taxon>Bifidobacteriales</taxon>
        <taxon>Bifidobacteriaceae</taxon>
        <taxon>Bifidobacterium</taxon>
    </lineage>
</organism>
<dbReference type="PANTHER" id="PTHR30204:SF92">
    <property type="entry name" value="HTH-TYPE TRANSCRIPTIONAL REGULATOR ZNTR"/>
    <property type="match status" value="1"/>
</dbReference>
<dbReference type="SUPFAM" id="SSF46955">
    <property type="entry name" value="Putative DNA-binding domain"/>
    <property type="match status" value="1"/>
</dbReference>
<dbReference type="Proteomes" id="UP000767327">
    <property type="component" value="Unassembled WGS sequence"/>
</dbReference>
<dbReference type="GO" id="GO:0003677">
    <property type="term" value="F:DNA binding"/>
    <property type="evidence" value="ECO:0007669"/>
    <property type="project" value="UniProtKB-KW"/>
</dbReference>